<feature type="compositionally biased region" description="Polar residues" evidence="1">
    <location>
        <begin position="1"/>
        <end position="14"/>
    </location>
</feature>
<dbReference type="SUPFAM" id="SSF51735">
    <property type="entry name" value="NAD(P)-binding Rossmann-fold domains"/>
    <property type="match status" value="1"/>
</dbReference>
<comment type="caution">
    <text evidence="3">The sequence shown here is derived from an EMBL/GenBank/DDBJ whole genome shotgun (WGS) entry which is preliminary data.</text>
</comment>
<gene>
    <name evidence="3" type="ORF">SCAR479_00610</name>
</gene>
<feature type="region of interest" description="Disordered" evidence="1">
    <location>
        <begin position="1"/>
        <end position="68"/>
    </location>
</feature>
<name>A0ABR2YAC6_9PEZI</name>
<evidence type="ECO:0000313" key="4">
    <source>
        <dbReference type="Proteomes" id="UP001465668"/>
    </source>
</evidence>
<dbReference type="PANTHER" id="PTHR14097:SF9">
    <property type="entry name" value="EPIMERASE, PUTATIVE (AFU_ORTHOLOGUE AFUA_8G07320)-RELATED"/>
    <property type="match status" value="1"/>
</dbReference>
<sequence>MGHSKTPGQNNAASDTFLKKQAQAQGLGAENASAHKEPHAPGEAPVASDSGATDVGIDSNSTNVPGTKGLKDVPIQTLKMKLVVAGATGFLGSEVVRQALRLEQISSVIALARKPLKLEDGIDTSKLKNVTIKDYAEYSEDVKKEFTGADACIWTVAITPGKSRQFPFDEVKRVCQESTLAGMKAMHEAGLNQPFRFIYLSGAMAERDQTKRPLYMADYTLMRAQTETMVIDFAAQHGFEGAAAKPGLISTDKTIGSSVVGAILRATGIFPGIRVEELSAALLQSAFNGFEKEPLTNEDMVRIGRATLQAQKE</sequence>
<evidence type="ECO:0000256" key="1">
    <source>
        <dbReference type="SAM" id="MobiDB-lite"/>
    </source>
</evidence>
<reference evidence="3 4" key="1">
    <citation type="submission" date="2024-02" db="EMBL/GenBank/DDBJ databases">
        <title>First draft genome assembly of two strains of Seiridium cardinale.</title>
        <authorList>
            <person name="Emiliani G."/>
            <person name="Scali E."/>
        </authorList>
    </citation>
    <scope>NUCLEOTIDE SEQUENCE [LARGE SCALE GENOMIC DNA]</scope>
    <source>
        <strain evidence="3 4">BM-138-000479</strain>
    </source>
</reference>
<proteinExistence type="predicted"/>
<dbReference type="InterPro" id="IPR036291">
    <property type="entry name" value="NAD(P)-bd_dom_sf"/>
</dbReference>
<evidence type="ECO:0000259" key="2">
    <source>
        <dbReference type="Pfam" id="PF13460"/>
    </source>
</evidence>
<dbReference type="PANTHER" id="PTHR14097">
    <property type="entry name" value="OXIDOREDUCTASE HTATIP2"/>
    <property type="match status" value="1"/>
</dbReference>
<keyword evidence="4" id="KW-1185">Reference proteome</keyword>
<organism evidence="3 4">
    <name type="scientific">Seiridium cardinale</name>
    <dbReference type="NCBI Taxonomy" id="138064"/>
    <lineage>
        <taxon>Eukaryota</taxon>
        <taxon>Fungi</taxon>
        <taxon>Dikarya</taxon>
        <taxon>Ascomycota</taxon>
        <taxon>Pezizomycotina</taxon>
        <taxon>Sordariomycetes</taxon>
        <taxon>Xylariomycetidae</taxon>
        <taxon>Amphisphaeriales</taxon>
        <taxon>Sporocadaceae</taxon>
        <taxon>Seiridium</taxon>
    </lineage>
</organism>
<accession>A0ABR2YAC6</accession>
<dbReference type="EMBL" id="JARVKM010000001">
    <property type="protein sequence ID" value="KAK9784051.1"/>
    <property type="molecule type" value="Genomic_DNA"/>
</dbReference>
<protein>
    <recommendedName>
        <fullName evidence="2">NAD(P)-binding domain-containing protein</fullName>
    </recommendedName>
</protein>
<dbReference type="InterPro" id="IPR016040">
    <property type="entry name" value="NAD(P)-bd_dom"/>
</dbReference>
<dbReference type="Pfam" id="PF13460">
    <property type="entry name" value="NAD_binding_10"/>
    <property type="match status" value="1"/>
</dbReference>
<dbReference type="Proteomes" id="UP001465668">
    <property type="component" value="Unassembled WGS sequence"/>
</dbReference>
<evidence type="ECO:0000313" key="3">
    <source>
        <dbReference type="EMBL" id="KAK9784051.1"/>
    </source>
</evidence>
<dbReference type="Gene3D" id="3.40.50.720">
    <property type="entry name" value="NAD(P)-binding Rossmann-like Domain"/>
    <property type="match status" value="1"/>
</dbReference>
<feature type="domain" description="NAD(P)-binding" evidence="2">
    <location>
        <begin position="86"/>
        <end position="212"/>
    </location>
</feature>